<dbReference type="GO" id="GO:0051301">
    <property type="term" value="P:cell division"/>
    <property type="evidence" value="ECO:0007669"/>
    <property type="project" value="UniProtKB-KW"/>
</dbReference>
<sequence>MLEYKDERFYMFVSVAVLLVTGLTFIFSAGSLQAVRIGKPESFFFYKQIIATVVGLCFMYISYSTPLYVYRKLVVLIYFFTVVLLLSVFAFPAINGAHRWIDLPFISLQPSELAKFTVVLYLAHYLDKKDQKIKVFVKGFLPASLMLGFLASLVLIEPDFGTAFLLIAVSGTLLFIGGMNMKHLVAGIAFILPLIGSLVMMGYRKERILSFIDPWKYSDTSGYQLVQSLIAVGSGGIFGKGLGNSSQKLYFLPEAHTDFIYAIIAEEFGIIGAVAVVILILVLFVCGLRIAASHVDRYKRYLTMGLCFVLFYQAVIHFCVVLGLTPTKGIPLPFVSYGGSAMVFQLFLLGIIFRSAEER</sequence>
<organism evidence="22 23">
    <name type="scientific">Flexistipes sinusarabici</name>
    <dbReference type="NCBI Taxonomy" id="2352"/>
    <lineage>
        <taxon>Bacteria</taxon>
        <taxon>Pseudomonadati</taxon>
        <taxon>Deferribacterota</taxon>
        <taxon>Deferribacteres</taxon>
        <taxon>Deferribacterales</taxon>
        <taxon>Flexistipitaceae</taxon>
        <taxon>Flexistipes</taxon>
    </lineage>
</organism>
<evidence type="ECO:0000313" key="22">
    <source>
        <dbReference type="EMBL" id="TYB33979.1"/>
    </source>
</evidence>
<keyword evidence="6" id="KW-0808">Transferase</keyword>
<dbReference type="GO" id="GO:0032153">
    <property type="term" value="C:cell division site"/>
    <property type="evidence" value="ECO:0007669"/>
    <property type="project" value="TreeGrafter"/>
</dbReference>
<dbReference type="InterPro" id="IPR013437">
    <property type="entry name" value="FtsW"/>
</dbReference>
<name>A0A5D0MSB0_FLESI</name>
<evidence type="ECO:0000256" key="19">
    <source>
        <dbReference type="ARBA" id="ARBA00044770"/>
    </source>
</evidence>
<evidence type="ECO:0000256" key="15">
    <source>
        <dbReference type="ARBA" id="ARBA00033270"/>
    </source>
</evidence>
<reference evidence="22 23" key="1">
    <citation type="submission" date="2019-08" db="EMBL/GenBank/DDBJ databases">
        <title>Genomic characterization of a novel candidate phylum (ARYD3) from a high temperature, high salinity tertiary oil reservoir in north central Oklahoma, USA.</title>
        <authorList>
            <person name="Youssef N.H."/>
            <person name="Yadav A."/>
            <person name="Elshahed M.S."/>
        </authorList>
    </citation>
    <scope>NUCLEOTIDE SEQUENCE [LARGE SCALE GENOMIC DNA]</scope>
    <source>
        <strain evidence="22">ARYD1</strain>
    </source>
</reference>
<feature type="transmembrane region" description="Helical" evidence="21">
    <location>
        <begin position="73"/>
        <end position="94"/>
    </location>
</feature>
<dbReference type="EC" id="2.4.99.28" evidence="19"/>
<proteinExistence type="inferred from homology"/>
<evidence type="ECO:0000256" key="13">
    <source>
        <dbReference type="ARBA" id="ARBA00023316"/>
    </source>
</evidence>
<comment type="similarity">
    <text evidence="16">Belongs to the SEDS family. FtsW subfamily.</text>
</comment>
<dbReference type="GO" id="GO:0071555">
    <property type="term" value="P:cell wall organization"/>
    <property type="evidence" value="ECO:0007669"/>
    <property type="project" value="UniProtKB-KW"/>
</dbReference>
<accession>A0A5D0MSB0</accession>
<dbReference type="NCBIfam" id="TIGR02614">
    <property type="entry name" value="ftsW"/>
    <property type="match status" value="1"/>
</dbReference>
<evidence type="ECO:0000256" key="2">
    <source>
        <dbReference type="ARBA" id="ARBA00004752"/>
    </source>
</evidence>
<evidence type="ECO:0000256" key="12">
    <source>
        <dbReference type="ARBA" id="ARBA00023306"/>
    </source>
</evidence>
<keyword evidence="11 21" id="KW-0472">Membrane</keyword>
<evidence type="ECO:0000256" key="16">
    <source>
        <dbReference type="ARBA" id="ARBA00038053"/>
    </source>
</evidence>
<evidence type="ECO:0000256" key="7">
    <source>
        <dbReference type="ARBA" id="ARBA00022692"/>
    </source>
</evidence>
<evidence type="ECO:0000256" key="1">
    <source>
        <dbReference type="ARBA" id="ARBA00004651"/>
    </source>
</evidence>
<feature type="transmembrane region" description="Helical" evidence="21">
    <location>
        <begin position="160"/>
        <end position="177"/>
    </location>
</feature>
<evidence type="ECO:0000256" key="18">
    <source>
        <dbReference type="ARBA" id="ARBA00041418"/>
    </source>
</evidence>
<dbReference type="AlphaFoldDB" id="A0A5D0MSB0"/>
<comment type="pathway">
    <text evidence="2">Cell wall biogenesis; peptidoglycan biosynthesis.</text>
</comment>
<evidence type="ECO:0000256" key="5">
    <source>
        <dbReference type="ARBA" id="ARBA00022676"/>
    </source>
</evidence>
<evidence type="ECO:0000256" key="4">
    <source>
        <dbReference type="ARBA" id="ARBA00022618"/>
    </source>
</evidence>
<dbReference type="Proteomes" id="UP000323337">
    <property type="component" value="Unassembled WGS sequence"/>
</dbReference>
<evidence type="ECO:0000256" key="3">
    <source>
        <dbReference type="ARBA" id="ARBA00022475"/>
    </source>
</evidence>
<keyword evidence="9" id="KW-0573">Peptidoglycan synthesis</keyword>
<feature type="transmembrane region" description="Helical" evidence="21">
    <location>
        <begin position="43"/>
        <end position="61"/>
    </location>
</feature>
<keyword evidence="10 21" id="KW-1133">Transmembrane helix</keyword>
<dbReference type="PANTHER" id="PTHR30474">
    <property type="entry name" value="CELL CYCLE PROTEIN"/>
    <property type="match status" value="1"/>
</dbReference>
<comment type="catalytic activity">
    <reaction evidence="20">
        <text>[GlcNAc-(1-&gt;4)-Mur2Ac(oyl-L-Ala-gamma-D-Glu-L-Lys-D-Ala-D-Ala)](n)-di-trans,octa-cis-undecaprenyl diphosphate + beta-D-GlcNAc-(1-&gt;4)-Mur2Ac(oyl-L-Ala-gamma-D-Glu-L-Lys-D-Ala-D-Ala)-di-trans,octa-cis-undecaprenyl diphosphate = [GlcNAc-(1-&gt;4)-Mur2Ac(oyl-L-Ala-gamma-D-Glu-L-Lys-D-Ala-D-Ala)](n+1)-di-trans,octa-cis-undecaprenyl diphosphate + di-trans,octa-cis-undecaprenyl diphosphate + H(+)</text>
        <dbReference type="Rhea" id="RHEA:23708"/>
        <dbReference type="Rhea" id="RHEA-COMP:9602"/>
        <dbReference type="Rhea" id="RHEA-COMP:9603"/>
        <dbReference type="ChEBI" id="CHEBI:15378"/>
        <dbReference type="ChEBI" id="CHEBI:58405"/>
        <dbReference type="ChEBI" id="CHEBI:60033"/>
        <dbReference type="ChEBI" id="CHEBI:78435"/>
        <dbReference type="EC" id="2.4.99.28"/>
    </reaction>
</comment>
<keyword evidence="13" id="KW-0961">Cell wall biogenesis/degradation</keyword>
<feature type="transmembrane region" description="Helical" evidence="21">
    <location>
        <begin position="184"/>
        <end position="203"/>
    </location>
</feature>
<evidence type="ECO:0000256" key="21">
    <source>
        <dbReference type="SAM" id="Phobius"/>
    </source>
</evidence>
<keyword evidence="7 21" id="KW-0812">Transmembrane</keyword>
<dbReference type="GO" id="GO:0009252">
    <property type="term" value="P:peptidoglycan biosynthetic process"/>
    <property type="evidence" value="ECO:0007669"/>
    <property type="project" value="UniProtKB-KW"/>
</dbReference>
<keyword evidence="8" id="KW-0133">Cell shape</keyword>
<dbReference type="PANTHER" id="PTHR30474:SF2">
    <property type="entry name" value="PEPTIDOGLYCAN GLYCOSYLTRANSFERASE FTSW-RELATED"/>
    <property type="match status" value="1"/>
</dbReference>
<comment type="caution">
    <text evidence="22">The sequence shown here is derived from an EMBL/GenBank/DDBJ whole genome shotgun (WGS) entry which is preliminary data.</text>
</comment>
<gene>
    <name evidence="22" type="primary">ftsW</name>
    <name evidence="22" type="ORF">FXF49_03665</name>
</gene>
<dbReference type="GO" id="GO:0008360">
    <property type="term" value="P:regulation of cell shape"/>
    <property type="evidence" value="ECO:0007669"/>
    <property type="project" value="UniProtKB-KW"/>
</dbReference>
<evidence type="ECO:0000256" key="20">
    <source>
        <dbReference type="ARBA" id="ARBA00049902"/>
    </source>
</evidence>
<evidence type="ECO:0000256" key="17">
    <source>
        <dbReference type="ARBA" id="ARBA00041185"/>
    </source>
</evidence>
<dbReference type="RefSeq" id="WP_303700550.1">
    <property type="nucleotide sequence ID" value="NZ_VSIV01000084.1"/>
</dbReference>
<keyword evidence="12" id="KW-0131">Cell cycle</keyword>
<feature type="transmembrane region" description="Helical" evidence="21">
    <location>
        <begin position="302"/>
        <end position="324"/>
    </location>
</feature>
<dbReference type="EMBL" id="VSIV01000084">
    <property type="protein sequence ID" value="TYB33979.1"/>
    <property type="molecule type" value="Genomic_DNA"/>
</dbReference>
<comment type="subcellular location">
    <subcellularLocation>
        <location evidence="1">Cell membrane</location>
        <topology evidence="1">Multi-pass membrane protein</topology>
    </subcellularLocation>
</comment>
<evidence type="ECO:0000256" key="10">
    <source>
        <dbReference type="ARBA" id="ARBA00022989"/>
    </source>
</evidence>
<evidence type="ECO:0000256" key="11">
    <source>
        <dbReference type="ARBA" id="ARBA00023136"/>
    </source>
</evidence>
<feature type="transmembrane region" description="Helical" evidence="21">
    <location>
        <begin position="330"/>
        <end position="353"/>
    </location>
</feature>
<dbReference type="GO" id="GO:0008955">
    <property type="term" value="F:peptidoglycan glycosyltransferase activity"/>
    <property type="evidence" value="ECO:0007669"/>
    <property type="project" value="UniProtKB-EC"/>
</dbReference>
<dbReference type="InterPro" id="IPR001182">
    <property type="entry name" value="FtsW/RodA"/>
</dbReference>
<evidence type="ECO:0000256" key="8">
    <source>
        <dbReference type="ARBA" id="ARBA00022960"/>
    </source>
</evidence>
<keyword evidence="5" id="KW-0328">Glycosyltransferase</keyword>
<dbReference type="GO" id="GO:0015648">
    <property type="term" value="F:lipid-linked peptidoglycan transporter activity"/>
    <property type="evidence" value="ECO:0007669"/>
    <property type="project" value="TreeGrafter"/>
</dbReference>
<feature type="transmembrane region" description="Helical" evidence="21">
    <location>
        <begin position="135"/>
        <end position="154"/>
    </location>
</feature>
<protein>
    <recommendedName>
        <fullName evidence="17">Probable peptidoglycan glycosyltransferase FtsW</fullName>
        <ecNumber evidence="19">2.4.99.28</ecNumber>
    </recommendedName>
    <alternativeName>
        <fullName evidence="18">Cell division protein FtsW</fullName>
    </alternativeName>
    <alternativeName>
        <fullName evidence="15">Cell wall polymerase</fullName>
    </alternativeName>
    <alternativeName>
        <fullName evidence="14">Peptidoglycan polymerase</fullName>
    </alternativeName>
</protein>
<evidence type="ECO:0000313" key="23">
    <source>
        <dbReference type="Proteomes" id="UP000323337"/>
    </source>
</evidence>
<feature type="transmembrane region" description="Helical" evidence="21">
    <location>
        <begin position="9"/>
        <end position="31"/>
    </location>
</feature>
<evidence type="ECO:0000256" key="14">
    <source>
        <dbReference type="ARBA" id="ARBA00032370"/>
    </source>
</evidence>
<feature type="transmembrane region" description="Helical" evidence="21">
    <location>
        <begin position="268"/>
        <end position="290"/>
    </location>
</feature>
<evidence type="ECO:0000256" key="6">
    <source>
        <dbReference type="ARBA" id="ARBA00022679"/>
    </source>
</evidence>
<dbReference type="GO" id="GO:0005886">
    <property type="term" value="C:plasma membrane"/>
    <property type="evidence" value="ECO:0007669"/>
    <property type="project" value="UniProtKB-SubCell"/>
</dbReference>
<keyword evidence="3" id="KW-1003">Cell membrane</keyword>
<evidence type="ECO:0000256" key="9">
    <source>
        <dbReference type="ARBA" id="ARBA00022984"/>
    </source>
</evidence>
<keyword evidence="4" id="KW-0132">Cell division</keyword>
<dbReference type="Pfam" id="PF01098">
    <property type="entry name" value="FTSW_RODA_SPOVE"/>
    <property type="match status" value="1"/>
</dbReference>